<dbReference type="SUPFAM" id="SSF56317">
    <property type="entry name" value="Carbon-nitrogen hydrolase"/>
    <property type="match status" value="1"/>
</dbReference>
<dbReference type="EMBL" id="HBHX01025894">
    <property type="protein sequence ID" value="CAE0113787.1"/>
    <property type="molecule type" value="Transcribed_RNA"/>
</dbReference>
<evidence type="ECO:0000259" key="1">
    <source>
        <dbReference type="PROSITE" id="PS50263"/>
    </source>
</evidence>
<reference evidence="2" key="1">
    <citation type="submission" date="2021-01" db="EMBL/GenBank/DDBJ databases">
        <authorList>
            <person name="Corre E."/>
            <person name="Pelletier E."/>
            <person name="Niang G."/>
            <person name="Scheremetjew M."/>
            <person name="Finn R."/>
            <person name="Kale V."/>
            <person name="Holt S."/>
            <person name="Cochrane G."/>
            <person name="Meng A."/>
            <person name="Brown T."/>
            <person name="Cohen L."/>
        </authorList>
    </citation>
    <scope>NUCLEOTIDE SEQUENCE</scope>
    <source>
        <strain evidence="2">CCMP281</strain>
    </source>
</reference>
<dbReference type="Pfam" id="PF00795">
    <property type="entry name" value="CN_hydrolase"/>
    <property type="match status" value="1"/>
</dbReference>
<protein>
    <recommendedName>
        <fullName evidence="1">CN hydrolase domain-containing protein</fullName>
    </recommendedName>
</protein>
<sequence>MEIALDRAGAVVAAYSKHHLVPVAETLYAEPGPFAPTTFELEGLRWGAIICYEGVYPSIFGDWSQMDALKQQGAELFLWAIGGMVADQRSAPSLARKYSLPVVAAEDEHGAVFVNSTGNPFNSTSVLLRMANYTAHASIAVADISVLKRDVVSGLPPAPRR</sequence>
<dbReference type="InterPro" id="IPR003010">
    <property type="entry name" value="C-N_Hydrolase"/>
</dbReference>
<dbReference type="PROSITE" id="PS50263">
    <property type="entry name" value="CN_HYDROLASE"/>
    <property type="match status" value="1"/>
</dbReference>
<feature type="domain" description="CN hydrolase" evidence="1">
    <location>
        <begin position="1"/>
        <end position="161"/>
    </location>
</feature>
<organism evidence="2">
    <name type="scientific">Haptolina ericina</name>
    <dbReference type="NCBI Taxonomy" id="156174"/>
    <lineage>
        <taxon>Eukaryota</taxon>
        <taxon>Haptista</taxon>
        <taxon>Haptophyta</taxon>
        <taxon>Prymnesiophyceae</taxon>
        <taxon>Prymnesiales</taxon>
        <taxon>Prymnesiaceae</taxon>
        <taxon>Haptolina</taxon>
    </lineage>
</organism>
<proteinExistence type="predicted"/>
<name>A0A7S3ASD0_9EUKA</name>
<accession>A0A7S3ASD0</accession>
<dbReference type="AlphaFoldDB" id="A0A7S3ASD0"/>
<dbReference type="Gene3D" id="3.60.110.10">
    <property type="entry name" value="Carbon-nitrogen hydrolase"/>
    <property type="match status" value="1"/>
</dbReference>
<dbReference type="InterPro" id="IPR036526">
    <property type="entry name" value="C-N_Hydrolase_sf"/>
</dbReference>
<gene>
    <name evidence="2" type="ORF">HERI1096_LOCUS14461</name>
</gene>
<evidence type="ECO:0000313" key="2">
    <source>
        <dbReference type="EMBL" id="CAE0113787.1"/>
    </source>
</evidence>